<comment type="similarity">
    <text evidence="2">Belongs to the cytochrome P450 family.</text>
</comment>
<dbReference type="InterPro" id="IPR036396">
    <property type="entry name" value="Cyt_P450_sf"/>
</dbReference>
<dbReference type="EMBL" id="JBEAFC010000002">
    <property type="protein sequence ID" value="KAL1568303.1"/>
    <property type="molecule type" value="Genomic_DNA"/>
</dbReference>
<sequence length="89" mass="9961">MVSLSHFLAVLLSTIIFLFFLHKWLRNNSPKPQERLPPSPPKLPLLGNLHQLGSAPHRSLQSLSRRHDPLMLIHFGKVPVLIASSAEAV</sequence>
<comment type="cofactor">
    <cofactor evidence="1">
        <name>heme</name>
        <dbReference type="ChEBI" id="CHEBI:30413"/>
    </cofactor>
</comment>
<evidence type="ECO:0000256" key="1">
    <source>
        <dbReference type="ARBA" id="ARBA00001971"/>
    </source>
</evidence>
<name>A0ABD1IHV0_SALDI</name>
<protein>
    <submittedName>
        <fullName evidence="7">Cytochrome P450 CYP71A99</fullName>
    </submittedName>
</protein>
<proteinExistence type="inferred from homology"/>
<evidence type="ECO:0000256" key="6">
    <source>
        <dbReference type="SAM" id="Phobius"/>
    </source>
</evidence>
<dbReference type="SUPFAM" id="SSF48264">
    <property type="entry name" value="Cytochrome P450"/>
    <property type="match status" value="1"/>
</dbReference>
<keyword evidence="6" id="KW-0812">Transmembrane</keyword>
<gene>
    <name evidence="7" type="ORF">AAHA92_03684</name>
</gene>
<evidence type="ECO:0000313" key="8">
    <source>
        <dbReference type="Proteomes" id="UP001567538"/>
    </source>
</evidence>
<organism evidence="7 8">
    <name type="scientific">Salvia divinorum</name>
    <name type="common">Maria pastora</name>
    <name type="synonym">Diviner's sage</name>
    <dbReference type="NCBI Taxonomy" id="28513"/>
    <lineage>
        <taxon>Eukaryota</taxon>
        <taxon>Viridiplantae</taxon>
        <taxon>Streptophyta</taxon>
        <taxon>Embryophyta</taxon>
        <taxon>Tracheophyta</taxon>
        <taxon>Spermatophyta</taxon>
        <taxon>Magnoliopsida</taxon>
        <taxon>eudicotyledons</taxon>
        <taxon>Gunneridae</taxon>
        <taxon>Pentapetalae</taxon>
        <taxon>asterids</taxon>
        <taxon>lamiids</taxon>
        <taxon>Lamiales</taxon>
        <taxon>Lamiaceae</taxon>
        <taxon>Nepetoideae</taxon>
        <taxon>Mentheae</taxon>
        <taxon>Salviinae</taxon>
        <taxon>Salvia</taxon>
        <taxon>Salvia subgen. Calosphace</taxon>
    </lineage>
</organism>
<evidence type="ECO:0000256" key="5">
    <source>
        <dbReference type="ARBA" id="ARBA00023004"/>
    </source>
</evidence>
<evidence type="ECO:0000256" key="3">
    <source>
        <dbReference type="ARBA" id="ARBA00022617"/>
    </source>
</evidence>
<dbReference type="PANTHER" id="PTHR47955:SF15">
    <property type="entry name" value="CYTOCHROME P450 71A2-LIKE"/>
    <property type="match status" value="1"/>
</dbReference>
<dbReference type="InterPro" id="IPR001128">
    <property type="entry name" value="Cyt_P450"/>
</dbReference>
<keyword evidence="6" id="KW-0472">Membrane</keyword>
<dbReference type="PANTHER" id="PTHR47955">
    <property type="entry name" value="CYTOCHROME P450 FAMILY 71 PROTEIN"/>
    <property type="match status" value="1"/>
</dbReference>
<accession>A0ABD1IHV0</accession>
<dbReference type="Pfam" id="PF00067">
    <property type="entry name" value="p450"/>
    <property type="match status" value="1"/>
</dbReference>
<reference evidence="7 8" key="1">
    <citation type="submission" date="2024-06" db="EMBL/GenBank/DDBJ databases">
        <title>A chromosome level genome sequence of Diviner's sage (Salvia divinorum).</title>
        <authorList>
            <person name="Ford S.A."/>
            <person name="Ro D.-K."/>
            <person name="Ness R.W."/>
            <person name="Phillips M.A."/>
        </authorList>
    </citation>
    <scope>NUCLEOTIDE SEQUENCE [LARGE SCALE GENOMIC DNA]</scope>
    <source>
        <strain evidence="7">SAF-2024a</strain>
        <tissue evidence="7">Leaf</tissue>
    </source>
</reference>
<dbReference type="Proteomes" id="UP001567538">
    <property type="component" value="Unassembled WGS sequence"/>
</dbReference>
<evidence type="ECO:0000256" key="4">
    <source>
        <dbReference type="ARBA" id="ARBA00022723"/>
    </source>
</evidence>
<dbReference type="Gene3D" id="1.10.630.10">
    <property type="entry name" value="Cytochrome P450"/>
    <property type="match status" value="1"/>
</dbReference>
<comment type="caution">
    <text evidence="7">The sequence shown here is derived from an EMBL/GenBank/DDBJ whole genome shotgun (WGS) entry which is preliminary data.</text>
</comment>
<evidence type="ECO:0000313" key="7">
    <source>
        <dbReference type="EMBL" id="KAL1568303.1"/>
    </source>
</evidence>
<dbReference type="GO" id="GO:0046872">
    <property type="term" value="F:metal ion binding"/>
    <property type="evidence" value="ECO:0007669"/>
    <property type="project" value="UniProtKB-KW"/>
</dbReference>
<keyword evidence="6" id="KW-1133">Transmembrane helix</keyword>
<keyword evidence="5" id="KW-0408">Iron</keyword>
<keyword evidence="3" id="KW-0349">Heme</keyword>
<dbReference type="AlphaFoldDB" id="A0ABD1IHV0"/>
<evidence type="ECO:0000256" key="2">
    <source>
        <dbReference type="ARBA" id="ARBA00010617"/>
    </source>
</evidence>
<keyword evidence="8" id="KW-1185">Reference proteome</keyword>
<keyword evidence="4" id="KW-0479">Metal-binding</keyword>
<feature type="transmembrane region" description="Helical" evidence="6">
    <location>
        <begin position="6"/>
        <end position="25"/>
    </location>
</feature>